<accession>A0A7I9YHT6</accession>
<dbReference type="InterPro" id="IPR038332">
    <property type="entry name" value="PPE_sf"/>
</dbReference>
<dbReference type="Pfam" id="PF00934">
    <property type="entry name" value="PE"/>
    <property type="match status" value="1"/>
</dbReference>
<dbReference type="InterPro" id="IPR000084">
    <property type="entry name" value="PE-PGRS_N"/>
</dbReference>
<feature type="signal peptide" evidence="1">
    <location>
        <begin position="1"/>
        <end position="30"/>
    </location>
</feature>
<evidence type="ECO:0000313" key="3">
    <source>
        <dbReference type="EMBL" id="GFG88245.1"/>
    </source>
</evidence>
<dbReference type="Gene3D" id="1.10.287.850">
    <property type="entry name" value="HP0062-like domain"/>
    <property type="match status" value="1"/>
</dbReference>
<feature type="domain" description="PE" evidence="2">
    <location>
        <begin position="4"/>
        <end position="93"/>
    </location>
</feature>
<evidence type="ECO:0000313" key="4">
    <source>
        <dbReference type="Proteomes" id="UP000465360"/>
    </source>
</evidence>
<comment type="caution">
    <text evidence="3">The sequence shown here is derived from an EMBL/GenBank/DDBJ whole genome shotgun (WGS) entry which is preliminary data.</text>
</comment>
<dbReference type="AlphaFoldDB" id="A0A7I9YHT6"/>
<protein>
    <recommendedName>
        <fullName evidence="2">PE domain-containing protein</fullName>
    </recommendedName>
</protein>
<dbReference type="EMBL" id="BLKZ01000001">
    <property type="protein sequence ID" value="GFG88245.1"/>
    <property type="molecule type" value="Genomic_DNA"/>
</dbReference>
<gene>
    <name evidence="3" type="ORF">MBOU_02870</name>
</gene>
<dbReference type="Proteomes" id="UP000465360">
    <property type="component" value="Unassembled WGS sequence"/>
</dbReference>
<proteinExistence type="predicted"/>
<reference evidence="3 4" key="1">
    <citation type="journal article" date="2019" name="Emerg. Microbes Infect.">
        <title>Comprehensive subspecies identification of 175 nontuberculous mycobacteria species based on 7547 genomic profiles.</title>
        <authorList>
            <person name="Matsumoto Y."/>
            <person name="Kinjo T."/>
            <person name="Motooka D."/>
            <person name="Nabeya D."/>
            <person name="Jung N."/>
            <person name="Uechi K."/>
            <person name="Horii T."/>
            <person name="Iida T."/>
            <person name="Fujita J."/>
            <person name="Nakamura S."/>
        </authorList>
    </citation>
    <scope>NUCLEOTIDE SEQUENCE [LARGE SCALE GENOMIC DNA]</scope>
    <source>
        <strain evidence="3 4">JCM 30725</strain>
    </source>
</reference>
<sequence>MSFVVAGPAAVAAAAANLAGIGTAIGSANAAAAAPTTESLAPSADQVSNVVASVFSNHAQEYQNFSAQMAAFHENLVQALNAGAQAYAAAEELNAKQTGINAPVQSLLGGP</sequence>
<organism evidence="3 4">
    <name type="scientific">Mycobacterium bourgelatii</name>
    <dbReference type="NCBI Taxonomy" id="1273442"/>
    <lineage>
        <taxon>Bacteria</taxon>
        <taxon>Bacillati</taxon>
        <taxon>Actinomycetota</taxon>
        <taxon>Actinomycetes</taxon>
        <taxon>Mycobacteriales</taxon>
        <taxon>Mycobacteriaceae</taxon>
        <taxon>Mycobacterium</taxon>
    </lineage>
</organism>
<keyword evidence="4" id="KW-1185">Reference proteome</keyword>
<evidence type="ECO:0000259" key="2">
    <source>
        <dbReference type="Pfam" id="PF00934"/>
    </source>
</evidence>
<dbReference type="SUPFAM" id="SSF140459">
    <property type="entry name" value="PE/PPE dimer-like"/>
    <property type="match status" value="1"/>
</dbReference>
<feature type="chain" id="PRO_5039568952" description="PE domain-containing protein" evidence="1">
    <location>
        <begin position="31"/>
        <end position="111"/>
    </location>
</feature>
<dbReference type="RefSeq" id="WP_163706915.1">
    <property type="nucleotide sequence ID" value="NZ_BLKZ01000001.1"/>
</dbReference>
<name>A0A7I9YHT6_MYCBU</name>
<keyword evidence="1" id="KW-0732">Signal</keyword>
<evidence type="ECO:0000256" key="1">
    <source>
        <dbReference type="SAM" id="SignalP"/>
    </source>
</evidence>